<accession>A0A1H1YMZ4</accession>
<dbReference type="Gene3D" id="3.40.309.10">
    <property type="entry name" value="Aldehyde Dehydrogenase, Chain A, domain 2"/>
    <property type="match status" value="1"/>
</dbReference>
<name>A0A1H1YMZ4_9ACTN</name>
<dbReference type="GO" id="GO:0004029">
    <property type="term" value="F:aldehyde dehydrogenase (NAD+) activity"/>
    <property type="evidence" value="ECO:0007669"/>
    <property type="project" value="UniProtKB-EC"/>
</dbReference>
<keyword evidence="2 6" id="KW-0560">Oxidoreductase</keyword>
<keyword evidence="3" id="KW-0520">NAD</keyword>
<dbReference type="EC" id="1.2.1.3" evidence="4"/>
<dbReference type="InterPro" id="IPR016162">
    <property type="entry name" value="Ald_DH_N"/>
</dbReference>
<dbReference type="SUPFAM" id="SSF53720">
    <property type="entry name" value="ALDH-like"/>
    <property type="match status" value="1"/>
</dbReference>
<dbReference type="AlphaFoldDB" id="A0A1H1YMZ4"/>
<dbReference type="Pfam" id="PF00171">
    <property type="entry name" value="Aldedh"/>
    <property type="match status" value="1"/>
</dbReference>
<protein>
    <recommendedName>
        <fullName evidence="4">aldehyde dehydrogenase (NAD(+))</fullName>
        <ecNumber evidence="4">1.2.1.3</ecNumber>
    </recommendedName>
</protein>
<evidence type="ECO:0000256" key="6">
    <source>
        <dbReference type="RuleBase" id="RU003345"/>
    </source>
</evidence>
<organism evidence="8 9">
    <name type="scientific">Friedmanniella luteola</name>
    <dbReference type="NCBI Taxonomy" id="546871"/>
    <lineage>
        <taxon>Bacteria</taxon>
        <taxon>Bacillati</taxon>
        <taxon>Actinomycetota</taxon>
        <taxon>Actinomycetes</taxon>
        <taxon>Propionibacteriales</taxon>
        <taxon>Nocardioidaceae</taxon>
        <taxon>Friedmanniella</taxon>
    </lineage>
</organism>
<evidence type="ECO:0000313" key="9">
    <source>
        <dbReference type="Proteomes" id="UP000199092"/>
    </source>
</evidence>
<sequence length="521" mass="54766">MTTRTAPATPVTSVVAGAAVPGGRTVASTNPAHLDQVVGEVVLAEADAFVAGAEAARKAQEGWAAVPAPVRGRAIAHIGRLVEENAEALARLVTDEIGKPFAEALGEVREIVDTCDFFLGEGRRLYGQTVPSEMPDKQLFTFRKPVGTVAIITAGNFPVAVPSWYVVPALLAGNTVVWKPAEYSAVVSAAFHELFVRGGGLPDGVFNVVHADGAATYDGLTRALEAGLVDKVGFTGSSPVGREIGALTGRHLQTACLELGGKNPLVVTPSADLELAVEGALFSGFGTAGQRCTSLGTVIVHASVHEEFLRRFNAAVAAAPVGDPRGEVLMGPMLDAKFAERYEEYLTWLQPHHRVQGAAGRITADNPRVGFVGDPAAGLFYHPVVVDGVLAGDRLFAEETFGPIVGITTYTTLAEAVDLANAPGYGLSSAIYTSDAQEAFTFRDRIGAGMVSINNSTSGAEAHLPFGGNGKSGNGSRQSGIWVLDQFTRWQSVNWDYSGRLQKAQMDVVELVPDTTFRLPG</sequence>
<gene>
    <name evidence="8" type="ORF">SAMN04488543_3366</name>
</gene>
<comment type="subunit">
    <text evidence="1">Homotetramer.</text>
</comment>
<dbReference type="OrthoDB" id="6882680at2"/>
<dbReference type="RefSeq" id="WP_091414247.1">
    <property type="nucleotide sequence ID" value="NZ_LT629749.1"/>
</dbReference>
<dbReference type="InterPro" id="IPR029510">
    <property type="entry name" value="Ald_DH_CS_GLU"/>
</dbReference>
<evidence type="ECO:0000256" key="3">
    <source>
        <dbReference type="ARBA" id="ARBA00023027"/>
    </source>
</evidence>
<dbReference type="PROSITE" id="PS00687">
    <property type="entry name" value="ALDEHYDE_DEHYDR_GLU"/>
    <property type="match status" value="1"/>
</dbReference>
<evidence type="ECO:0000256" key="2">
    <source>
        <dbReference type="ARBA" id="ARBA00023002"/>
    </source>
</evidence>
<dbReference type="Gene3D" id="3.40.605.10">
    <property type="entry name" value="Aldehyde Dehydrogenase, Chain A, domain 1"/>
    <property type="match status" value="1"/>
</dbReference>
<dbReference type="InterPro" id="IPR015590">
    <property type="entry name" value="Aldehyde_DH_dom"/>
</dbReference>
<feature type="active site" evidence="5">
    <location>
        <position position="258"/>
    </location>
</feature>
<dbReference type="InterPro" id="IPR044638">
    <property type="entry name" value="ALDH7A1-like"/>
</dbReference>
<evidence type="ECO:0000256" key="1">
    <source>
        <dbReference type="ARBA" id="ARBA00011881"/>
    </source>
</evidence>
<feature type="domain" description="Aldehyde dehydrogenase" evidence="7">
    <location>
        <begin position="24"/>
        <end position="493"/>
    </location>
</feature>
<dbReference type="InterPro" id="IPR016163">
    <property type="entry name" value="Ald_DH_C"/>
</dbReference>
<dbReference type="PANTHER" id="PTHR43521">
    <property type="entry name" value="ALPHA-AMINOADIPIC SEMIALDEHYDE DEHYDROGENASE"/>
    <property type="match status" value="1"/>
</dbReference>
<evidence type="ECO:0000259" key="7">
    <source>
        <dbReference type="Pfam" id="PF00171"/>
    </source>
</evidence>
<reference evidence="8 9" key="1">
    <citation type="submission" date="2016-10" db="EMBL/GenBank/DDBJ databases">
        <authorList>
            <person name="de Groot N.N."/>
        </authorList>
    </citation>
    <scope>NUCLEOTIDE SEQUENCE [LARGE SCALE GENOMIC DNA]</scope>
    <source>
        <strain evidence="8 9">DSM 21741</strain>
    </source>
</reference>
<comment type="similarity">
    <text evidence="6">Belongs to the aldehyde dehydrogenase family.</text>
</comment>
<keyword evidence="9" id="KW-1185">Reference proteome</keyword>
<dbReference type="Proteomes" id="UP000199092">
    <property type="component" value="Chromosome I"/>
</dbReference>
<evidence type="ECO:0000256" key="5">
    <source>
        <dbReference type="PROSITE-ProRule" id="PRU10007"/>
    </source>
</evidence>
<evidence type="ECO:0000256" key="4">
    <source>
        <dbReference type="ARBA" id="ARBA00024226"/>
    </source>
</evidence>
<dbReference type="EMBL" id="LT629749">
    <property type="protein sequence ID" value="SDT22771.1"/>
    <property type="molecule type" value="Genomic_DNA"/>
</dbReference>
<dbReference type="PANTHER" id="PTHR43521:SF1">
    <property type="entry name" value="ALPHA-AMINOADIPIC SEMIALDEHYDE DEHYDROGENASE"/>
    <property type="match status" value="1"/>
</dbReference>
<proteinExistence type="inferred from homology"/>
<dbReference type="STRING" id="546871.SAMN04488543_3366"/>
<evidence type="ECO:0000313" key="8">
    <source>
        <dbReference type="EMBL" id="SDT22771.1"/>
    </source>
</evidence>
<dbReference type="InterPro" id="IPR016161">
    <property type="entry name" value="Ald_DH/histidinol_DH"/>
</dbReference>